<comment type="caution">
    <text evidence="2">The sequence shown here is derived from an EMBL/GenBank/DDBJ whole genome shotgun (WGS) entry which is preliminary data.</text>
</comment>
<organism evidence="2 3">
    <name type="scientific">candidate division LCP-89 bacterium B3_LCP</name>
    <dbReference type="NCBI Taxonomy" id="2012998"/>
    <lineage>
        <taxon>Bacteria</taxon>
        <taxon>Pseudomonadati</taxon>
        <taxon>Bacteria division LCP-89</taxon>
    </lineage>
</organism>
<accession>A0A532V3B0</accession>
<protein>
    <submittedName>
        <fullName evidence="2">Uncharacterized protein</fullName>
    </submittedName>
</protein>
<keyword evidence="1" id="KW-1133">Transmembrane helix</keyword>
<feature type="transmembrane region" description="Helical" evidence="1">
    <location>
        <begin position="39"/>
        <end position="57"/>
    </location>
</feature>
<dbReference type="EMBL" id="NJBN01000002">
    <property type="protein sequence ID" value="TKJ41701.1"/>
    <property type="molecule type" value="Genomic_DNA"/>
</dbReference>
<dbReference type="Pfam" id="PF13432">
    <property type="entry name" value="TPR_16"/>
    <property type="match status" value="2"/>
</dbReference>
<dbReference type="Proteomes" id="UP000319619">
    <property type="component" value="Unassembled WGS sequence"/>
</dbReference>
<keyword evidence="1" id="KW-0812">Transmembrane</keyword>
<sequence length="225" mass="25234">MAKGVKPLQHVRKKELKEDKLVTTYFQSRDYFSENKNKIIKIGGAVILIIALTAFWFTSKRNAEYQAAYEMGVALTAAQAVDPAALADDFNQIAERFSGTTAGNEALMYTAQMHMMADQKEEALEAYDRYLQKGRKSAYLYPSALAGKASCLEDLGRFNDAAQVYLQAASVKKNFFLAPRFHLDAARCYRLAGESERARTECELIETNFPDSPFAREAIKEAARL</sequence>
<dbReference type="Gene3D" id="1.25.40.10">
    <property type="entry name" value="Tetratricopeptide repeat domain"/>
    <property type="match status" value="1"/>
</dbReference>
<dbReference type="AlphaFoldDB" id="A0A532V3B0"/>
<evidence type="ECO:0000313" key="3">
    <source>
        <dbReference type="Proteomes" id="UP000319619"/>
    </source>
</evidence>
<reference evidence="2 3" key="1">
    <citation type="submission" date="2017-06" db="EMBL/GenBank/DDBJ databases">
        <title>Novel microbial phyla capable of carbon fixation and sulfur reduction in deep-sea sediments.</title>
        <authorList>
            <person name="Huang J."/>
            <person name="Baker B."/>
            <person name="Wang Y."/>
        </authorList>
    </citation>
    <scope>NUCLEOTIDE SEQUENCE [LARGE SCALE GENOMIC DNA]</scope>
    <source>
        <strain evidence="2">B3_LCP</strain>
    </source>
</reference>
<dbReference type="SUPFAM" id="SSF48452">
    <property type="entry name" value="TPR-like"/>
    <property type="match status" value="1"/>
</dbReference>
<gene>
    <name evidence="2" type="ORF">CEE37_03805</name>
</gene>
<keyword evidence="1" id="KW-0472">Membrane</keyword>
<evidence type="ECO:0000256" key="1">
    <source>
        <dbReference type="SAM" id="Phobius"/>
    </source>
</evidence>
<proteinExistence type="predicted"/>
<dbReference type="InterPro" id="IPR011990">
    <property type="entry name" value="TPR-like_helical_dom_sf"/>
</dbReference>
<evidence type="ECO:0000313" key="2">
    <source>
        <dbReference type="EMBL" id="TKJ41701.1"/>
    </source>
</evidence>
<name>A0A532V3B0_UNCL8</name>